<sequence>MDIEKIISVLNQNDWCDLEICGFYNNDLIIKGCLEITDQDYFIEMRFKNTTYISAPLSWTMDTTDEVFIKVTEKMLIPESSPEYQRYFHLGGKYLFSFLAEFFSSKEWVHIVADSIEYKIINVIAVV</sequence>
<accession>A0ABS0IX63</accession>
<proteinExistence type="predicted"/>
<reference evidence="1 2" key="1">
    <citation type="submission" date="2020-11" db="EMBL/GenBank/DDBJ databases">
        <title>Enhanced detection system for hospital associated transmission using whole genome sequencing surveillance.</title>
        <authorList>
            <person name="Harrison L.H."/>
            <person name="Van Tyne D."/>
            <person name="Marsh J.W."/>
            <person name="Griffith M.P."/>
            <person name="Snyder D.J."/>
            <person name="Cooper V.S."/>
            <person name="Mustapha M."/>
        </authorList>
    </citation>
    <scope>NUCLEOTIDE SEQUENCE [LARGE SCALE GENOMIC DNA]</scope>
    <source>
        <strain evidence="1 2">PR00075</strain>
    </source>
</reference>
<organism evidence="1 2">
    <name type="scientific">Proteus alimentorum</name>
    <dbReference type="NCBI Taxonomy" id="1973495"/>
    <lineage>
        <taxon>Bacteria</taxon>
        <taxon>Pseudomonadati</taxon>
        <taxon>Pseudomonadota</taxon>
        <taxon>Gammaproteobacteria</taxon>
        <taxon>Enterobacterales</taxon>
        <taxon>Morganellaceae</taxon>
        <taxon>Proteus</taxon>
    </lineage>
</organism>
<dbReference type="RefSeq" id="WP_196567658.1">
    <property type="nucleotide sequence ID" value="NZ_JADRYY010000019.1"/>
</dbReference>
<comment type="caution">
    <text evidence="1">The sequence shown here is derived from an EMBL/GenBank/DDBJ whole genome shotgun (WGS) entry which is preliminary data.</text>
</comment>
<evidence type="ECO:0000313" key="2">
    <source>
        <dbReference type="Proteomes" id="UP000614721"/>
    </source>
</evidence>
<dbReference type="Proteomes" id="UP000614721">
    <property type="component" value="Unassembled WGS sequence"/>
</dbReference>
<gene>
    <name evidence="1" type="ORF">I4902_14980</name>
</gene>
<evidence type="ECO:0000313" key="1">
    <source>
        <dbReference type="EMBL" id="MBG2880563.1"/>
    </source>
</evidence>
<name>A0ABS0IX63_9GAMM</name>
<protein>
    <recommendedName>
        <fullName evidence="3">DUF2591 domain-containing protein</fullName>
    </recommendedName>
</protein>
<dbReference type="EMBL" id="JADSJP010000029">
    <property type="protein sequence ID" value="MBG2880563.1"/>
    <property type="molecule type" value="Genomic_DNA"/>
</dbReference>
<evidence type="ECO:0008006" key="3">
    <source>
        <dbReference type="Google" id="ProtNLM"/>
    </source>
</evidence>
<keyword evidence="2" id="KW-1185">Reference proteome</keyword>